<sequence length="59" mass="6160">AENADRQSRGCPADRPGPAPPLRGGAGSIAIAIAIVGEDTHGPHVRRCAISHRRRALAR</sequence>
<reference evidence="2" key="1">
    <citation type="submission" date="2021-11" db="EMBL/GenBank/DDBJ databases">
        <title>Genome resources and taxonomic validation of 89 Xanthomonas strains.</title>
        <authorList>
            <person name="Tambong J.T."/>
        </authorList>
    </citation>
    <scope>NUCLEOTIDE SEQUENCE</scope>
    <source>
        <strain evidence="2">Xv 72</strain>
    </source>
</reference>
<accession>A0ABS8LIM6</accession>
<organism evidence="2 3">
    <name type="scientific">Xanthomonas euvesicatoria pv. euvesicatoria</name>
    <dbReference type="NCBI Taxonomy" id="2753541"/>
    <lineage>
        <taxon>Bacteria</taxon>
        <taxon>Pseudomonadati</taxon>
        <taxon>Pseudomonadota</taxon>
        <taxon>Gammaproteobacteria</taxon>
        <taxon>Lysobacterales</taxon>
        <taxon>Lysobacteraceae</taxon>
        <taxon>Xanthomonas</taxon>
    </lineage>
</organism>
<keyword evidence="3" id="KW-1185">Reference proteome</keyword>
<feature type="non-terminal residue" evidence="2">
    <location>
        <position position="1"/>
    </location>
</feature>
<protein>
    <submittedName>
        <fullName evidence="2">Uncharacterized protein</fullName>
    </submittedName>
</protein>
<gene>
    <name evidence="2" type="ORF">LN463_04205</name>
</gene>
<dbReference type="RefSeq" id="WP_228921070.1">
    <property type="nucleotide sequence ID" value="NZ_JAJITV010000003.1"/>
</dbReference>
<evidence type="ECO:0000313" key="3">
    <source>
        <dbReference type="Proteomes" id="UP001430605"/>
    </source>
</evidence>
<dbReference type="Proteomes" id="UP001430605">
    <property type="component" value="Unassembled WGS sequence"/>
</dbReference>
<proteinExistence type="predicted"/>
<comment type="caution">
    <text evidence="2">The sequence shown here is derived from an EMBL/GenBank/DDBJ whole genome shotgun (WGS) entry which is preliminary data.</text>
</comment>
<evidence type="ECO:0000313" key="2">
    <source>
        <dbReference type="EMBL" id="MCC8634212.1"/>
    </source>
</evidence>
<name>A0ABS8LIM6_XANEU</name>
<dbReference type="EMBL" id="JAJIUS010000023">
    <property type="protein sequence ID" value="MCC8634212.1"/>
    <property type="molecule type" value="Genomic_DNA"/>
</dbReference>
<evidence type="ECO:0000256" key="1">
    <source>
        <dbReference type="SAM" id="MobiDB-lite"/>
    </source>
</evidence>
<feature type="region of interest" description="Disordered" evidence="1">
    <location>
        <begin position="1"/>
        <end position="25"/>
    </location>
</feature>